<dbReference type="Pfam" id="PF00881">
    <property type="entry name" value="Nitroreductase"/>
    <property type="match status" value="2"/>
</dbReference>
<dbReference type="Proteomes" id="UP000831290">
    <property type="component" value="Chromosome"/>
</dbReference>
<dbReference type="GO" id="GO:0016491">
    <property type="term" value="F:oxidoreductase activity"/>
    <property type="evidence" value="ECO:0007669"/>
    <property type="project" value="UniProtKB-KW"/>
</dbReference>
<dbReference type="Gene3D" id="3.40.109.10">
    <property type="entry name" value="NADH Oxidase"/>
    <property type="match status" value="1"/>
</dbReference>
<protein>
    <submittedName>
        <fullName evidence="5">Nitroreductase family protein</fullName>
    </submittedName>
</protein>
<keyword evidence="6" id="KW-1185">Reference proteome</keyword>
<evidence type="ECO:0000313" key="5">
    <source>
        <dbReference type="EMBL" id="UOB17587.1"/>
    </source>
</evidence>
<sequence>MEKNNIIIKKETPTDYNIIPLLKERWSPRVFSDLPISEADLHTLFEAGRWAASSNNLQPWRIIWGVKGSKAYDRLLNCLDDFNQSWAKNAPVLLATMFKKTLPSGKENFHALHDLGLFMGNLTAQAQHMGIAVHHMAGINYKKAAEEFNIPDDFHVTTGVALGYYGGNPEVLPDDLKKMETQPERSRKPQEEFIFNGNFTDRAKI</sequence>
<gene>
    <name evidence="5" type="ORF">MQE35_17840</name>
</gene>
<evidence type="ECO:0000259" key="4">
    <source>
        <dbReference type="Pfam" id="PF00881"/>
    </source>
</evidence>
<reference evidence="5" key="1">
    <citation type="submission" date="2022-03" db="EMBL/GenBank/DDBJ databases">
        <title>Description of Abyssus ytuae gen. nov., sp. nov., a novel member of the family Flavobacteriaceae isolated from the sediment of Mariana Trench.</title>
        <authorList>
            <person name="Zhang J."/>
            <person name="Xu X."/>
        </authorList>
    </citation>
    <scope>NUCLEOTIDE SEQUENCE</scope>
    <source>
        <strain evidence="5">MT3330</strain>
    </source>
</reference>
<feature type="region of interest" description="Disordered" evidence="3">
    <location>
        <begin position="180"/>
        <end position="205"/>
    </location>
</feature>
<feature type="domain" description="Nitroreductase" evidence="4">
    <location>
        <begin position="80"/>
        <end position="164"/>
    </location>
</feature>
<dbReference type="AlphaFoldDB" id="A0A9E6ZYL1"/>
<dbReference type="InterPro" id="IPR000415">
    <property type="entry name" value="Nitroreductase-like"/>
</dbReference>
<dbReference type="PANTHER" id="PTHR43673:SF10">
    <property type="entry name" value="NADH DEHYDROGENASE_NAD(P)H NITROREDUCTASE XCC3605-RELATED"/>
    <property type="match status" value="1"/>
</dbReference>
<dbReference type="RefSeq" id="WP_255843147.1">
    <property type="nucleotide sequence ID" value="NZ_CP094358.1"/>
</dbReference>
<feature type="domain" description="Nitroreductase" evidence="4">
    <location>
        <begin position="22"/>
        <end position="65"/>
    </location>
</feature>
<dbReference type="InterPro" id="IPR029479">
    <property type="entry name" value="Nitroreductase"/>
</dbReference>
<evidence type="ECO:0000256" key="3">
    <source>
        <dbReference type="SAM" id="MobiDB-lite"/>
    </source>
</evidence>
<feature type="compositionally biased region" description="Basic and acidic residues" evidence="3">
    <location>
        <begin position="180"/>
        <end position="191"/>
    </location>
</feature>
<proteinExistence type="inferred from homology"/>
<dbReference type="KEGG" id="fbm:MQE35_17840"/>
<dbReference type="EMBL" id="CP094358">
    <property type="protein sequence ID" value="UOB17587.1"/>
    <property type="molecule type" value="Genomic_DNA"/>
</dbReference>
<evidence type="ECO:0000313" key="6">
    <source>
        <dbReference type="Proteomes" id="UP000831290"/>
    </source>
</evidence>
<name>A0A9E6ZYL1_9FLAO</name>
<dbReference type="PANTHER" id="PTHR43673">
    <property type="entry name" value="NAD(P)H NITROREDUCTASE YDGI-RELATED"/>
    <property type="match status" value="1"/>
</dbReference>
<dbReference type="SUPFAM" id="SSF55469">
    <property type="entry name" value="FMN-dependent nitroreductase-like"/>
    <property type="match status" value="1"/>
</dbReference>
<organism evidence="5 6">
    <name type="scientific">Abyssalbus ytuae</name>
    <dbReference type="NCBI Taxonomy" id="2926907"/>
    <lineage>
        <taxon>Bacteria</taxon>
        <taxon>Pseudomonadati</taxon>
        <taxon>Bacteroidota</taxon>
        <taxon>Flavobacteriia</taxon>
        <taxon>Flavobacteriales</taxon>
        <taxon>Flavobacteriaceae</taxon>
        <taxon>Abyssalbus</taxon>
    </lineage>
</organism>
<accession>A0A9E6ZYL1</accession>
<keyword evidence="2" id="KW-0560">Oxidoreductase</keyword>
<evidence type="ECO:0000256" key="2">
    <source>
        <dbReference type="ARBA" id="ARBA00023002"/>
    </source>
</evidence>
<evidence type="ECO:0000256" key="1">
    <source>
        <dbReference type="ARBA" id="ARBA00007118"/>
    </source>
</evidence>
<comment type="similarity">
    <text evidence="1">Belongs to the nitroreductase family.</text>
</comment>
<dbReference type="CDD" id="cd02138">
    <property type="entry name" value="TdsD-like"/>
    <property type="match status" value="1"/>
</dbReference>